<dbReference type="KEGG" id="ned:HUN01_32975"/>
<name>A0A7D7QBS7_9NOSO</name>
<dbReference type="AlphaFoldDB" id="A0A7D7QBS7"/>
<accession>A0A7D7QBS7</accession>
<reference evidence="2" key="1">
    <citation type="submission" date="2020-06" db="EMBL/GenBank/DDBJ databases">
        <title>Nostoc edaphicum CCNP1411 genome.</title>
        <authorList>
            <person name="Fidor A."/>
            <person name="Grabski M."/>
            <person name="Gawor J."/>
            <person name="Gromadka R."/>
            <person name="Wegrzyn G."/>
            <person name="Mazur-Marzec H."/>
        </authorList>
    </citation>
    <scope>NUCLEOTIDE SEQUENCE [LARGE SCALE GENOMIC DNA]</scope>
    <source>
        <strain evidence="2">CCNP1411</strain>
    </source>
</reference>
<dbReference type="Pfam" id="PF08012">
    <property type="entry name" value="DUF1702"/>
    <property type="match status" value="1"/>
</dbReference>
<organism evidence="1 2">
    <name type="scientific">Nostoc edaphicum CCNP1411</name>
    <dbReference type="NCBI Taxonomy" id="1472755"/>
    <lineage>
        <taxon>Bacteria</taxon>
        <taxon>Bacillati</taxon>
        <taxon>Cyanobacteriota</taxon>
        <taxon>Cyanophyceae</taxon>
        <taxon>Nostocales</taxon>
        <taxon>Nostocaceae</taxon>
        <taxon>Nostoc</taxon>
    </lineage>
</organism>
<dbReference type="EMBL" id="CP054698">
    <property type="protein sequence ID" value="QMS92177.1"/>
    <property type="molecule type" value="Genomic_DNA"/>
</dbReference>
<dbReference type="RefSeq" id="WP_181929691.1">
    <property type="nucleotide sequence ID" value="NZ_CP054698.1"/>
</dbReference>
<evidence type="ECO:0000313" key="1">
    <source>
        <dbReference type="EMBL" id="QMS92177.1"/>
    </source>
</evidence>
<evidence type="ECO:0000313" key="2">
    <source>
        <dbReference type="Proteomes" id="UP000514713"/>
    </source>
</evidence>
<protein>
    <submittedName>
        <fullName evidence="1">DUF1702 family protein</fullName>
    </submittedName>
</protein>
<gene>
    <name evidence="1" type="ORF">HUN01_32975</name>
</gene>
<keyword evidence="2" id="KW-1185">Reference proteome</keyword>
<sequence length="311" mass="33958">MIQQAWQISAEQARAQMKANLAGRKVMVRDPKVPQRFGHTAEGMWQGYHAAIADEEPKAIVAKLNAIDSELLGFALEGVGIGLAELDALKPQKQNRVQAFLEGTTAAYQTMVYLGVGLGLVRCKLPIEPYLNQQHPVGCWPVVDGYGFNHGIYYWQDYIDGQAIPVQLSGYLGRVFDQGLGRSIWLVDCADVNRIATTIDAFPATRQTDLWGGIGYVCASVGGAERSTIEALGKVAGDRVSELAKGATCAAKFRKLLGNQAGYTELVSEILCSMAAEAAIEIKDTPLKSLPNNSAEPDQQIWQHYREYLLV</sequence>
<dbReference type="InterPro" id="IPR012964">
    <property type="entry name" value="DUF1702"/>
</dbReference>
<dbReference type="Proteomes" id="UP000514713">
    <property type="component" value="Chromosome"/>
</dbReference>
<proteinExistence type="predicted"/>